<dbReference type="GO" id="GO:0003677">
    <property type="term" value="F:DNA binding"/>
    <property type="evidence" value="ECO:0007669"/>
    <property type="project" value="UniProtKB-KW"/>
</dbReference>
<dbReference type="Proteomes" id="UP000028525">
    <property type="component" value="Unassembled WGS sequence"/>
</dbReference>
<dbReference type="AlphaFoldDB" id="A0A084JB70"/>
<comment type="caution">
    <text evidence="3">The sequence shown here is derived from an EMBL/GenBank/DDBJ whole genome shotgun (WGS) entry which is preliminary data.</text>
</comment>
<accession>A0A084JB70</accession>
<dbReference type="PROSITE" id="PS50943">
    <property type="entry name" value="HTH_CROC1"/>
    <property type="match status" value="1"/>
</dbReference>
<proteinExistence type="predicted"/>
<evidence type="ECO:0000313" key="4">
    <source>
        <dbReference type="Proteomes" id="UP000028525"/>
    </source>
</evidence>
<keyword evidence="1 3" id="KW-0238">DNA-binding</keyword>
<feature type="domain" description="HTH cro/C1-type" evidence="2">
    <location>
        <begin position="9"/>
        <end position="61"/>
    </location>
</feature>
<dbReference type="PANTHER" id="PTHR46558:SF13">
    <property type="entry name" value="HTH-TYPE TRANSCRIPTIONAL REGULATOR IMMR"/>
    <property type="match status" value="1"/>
</dbReference>
<organism evidence="3 4">
    <name type="scientific">Lacrimispora celerecrescens</name>
    <dbReference type="NCBI Taxonomy" id="29354"/>
    <lineage>
        <taxon>Bacteria</taxon>
        <taxon>Bacillati</taxon>
        <taxon>Bacillota</taxon>
        <taxon>Clostridia</taxon>
        <taxon>Lachnospirales</taxon>
        <taxon>Lachnospiraceae</taxon>
        <taxon>Lacrimispora</taxon>
    </lineage>
</organism>
<dbReference type="InterPro" id="IPR010982">
    <property type="entry name" value="Lambda_DNA-bd_dom_sf"/>
</dbReference>
<sequence>MNLGSNLFNARKKRGLSQEEVAEELGVSRQTISKWELDETLPDIRQSKKLATIYGLSLDELIEFDIDLKEIQQVIEKTSEEKQHEIDWTKVWGEKYPILTTYQLEVNVNDYIPKIREMLYNLKKEYGYNDTDAFLVLKDILASIWNNKGI</sequence>
<dbReference type="STRING" id="29354.IO98_23235"/>
<evidence type="ECO:0000256" key="1">
    <source>
        <dbReference type="ARBA" id="ARBA00023125"/>
    </source>
</evidence>
<dbReference type="Pfam" id="PF01381">
    <property type="entry name" value="HTH_3"/>
    <property type="match status" value="1"/>
</dbReference>
<protein>
    <submittedName>
        <fullName evidence="3">DNA-binding protein</fullName>
    </submittedName>
</protein>
<dbReference type="InterPro" id="IPR001387">
    <property type="entry name" value="Cro/C1-type_HTH"/>
</dbReference>
<dbReference type="PANTHER" id="PTHR46558">
    <property type="entry name" value="TRACRIPTIONAL REGULATORY PROTEIN-RELATED-RELATED"/>
    <property type="match status" value="1"/>
</dbReference>
<dbReference type="OrthoDB" id="9801008at2"/>
<dbReference type="RefSeq" id="WP_038285014.1">
    <property type="nucleotide sequence ID" value="NZ_JPME01000047.1"/>
</dbReference>
<dbReference type="EMBL" id="JPME01000047">
    <property type="protein sequence ID" value="KEZ86204.1"/>
    <property type="molecule type" value="Genomic_DNA"/>
</dbReference>
<evidence type="ECO:0000313" key="3">
    <source>
        <dbReference type="EMBL" id="KEZ86204.1"/>
    </source>
</evidence>
<evidence type="ECO:0000259" key="2">
    <source>
        <dbReference type="PROSITE" id="PS50943"/>
    </source>
</evidence>
<gene>
    <name evidence="3" type="ORF">IO98_23235</name>
</gene>
<dbReference type="SUPFAM" id="SSF47413">
    <property type="entry name" value="lambda repressor-like DNA-binding domains"/>
    <property type="match status" value="1"/>
</dbReference>
<reference evidence="3 4" key="1">
    <citation type="submission" date="2014-07" db="EMBL/GenBank/DDBJ databases">
        <title>Draft genome of Clostridium celerecrescens 152B isolated from sediments associated with methane hydrate from Krishna Godavari basin.</title>
        <authorList>
            <person name="Honkalas V.S."/>
            <person name="Dabir A.P."/>
            <person name="Arora P."/>
            <person name="Dhakephalkar P.K."/>
        </authorList>
    </citation>
    <scope>NUCLEOTIDE SEQUENCE [LARGE SCALE GENOMIC DNA]</scope>
    <source>
        <strain evidence="3 4">152B</strain>
    </source>
</reference>
<dbReference type="SMART" id="SM00530">
    <property type="entry name" value="HTH_XRE"/>
    <property type="match status" value="1"/>
</dbReference>
<dbReference type="CDD" id="cd00093">
    <property type="entry name" value="HTH_XRE"/>
    <property type="match status" value="1"/>
</dbReference>
<dbReference type="Gene3D" id="1.10.260.40">
    <property type="entry name" value="lambda repressor-like DNA-binding domains"/>
    <property type="match status" value="1"/>
</dbReference>
<name>A0A084JB70_9FIRM</name>
<keyword evidence="4" id="KW-1185">Reference proteome</keyword>